<evidence type="ECO:0000256" key="7">
    <source>
        <dbReference type="ARBA" id="ARBA00022840"/>
    </source>
</evidence>
<feature type="compositionally biased region" description="Low complexity" evidence="14">
    <location>
        <begin position="156"/>
        <end position="166"/>
    </location>
</feature>
<dbReference type="EC" id="7.2.2.-" evidence="13"/>
<dbReference type="FunFam" id="2.70.150.10:FF:000119">
    <property type="entry name" value="Cation-transporting ATPase"/>
    <property type="match status" value="1"/>
</dbReference>
<dbReference type="Gene3D" id="2.70.150.10">
    <property type="entry name" value="Calcium-transporting ATPase, cytoplasmic transduction domain A"/>
    <property type="match status" value="1"/>
</dbReference>
<evidence type="ECO:0000256" key="12">
    <source>
        <dbReference type="ARBA" id="ARBA00049360"/>
    </source>
</evidence>
<evidence type="ECO:0000256" key="3">
    <source>
        <dbReference type="ARBA" id="ARBA00022553"/>
    </source>
</evidence>
<keyword evidence="11 13" id="KW-0472">Membrane</keyword>
<dbReference type="CDD" id="cd07542">
    <property type="entry name" value="P-type_ATPase_cation"/>
    <property type="match status" value="1"/>
</dbReference>
<dbReference type="InterPro" id="IPR059000">
    <property type="entry name" value="ATPase_P-type_domA"/>
</dbReference>
<evidence type="ECO:0000256" key="8">
    <source>
        <dbReference type="ARBA" id="ARBA00022842"/>
    </source>
</evidence>
<feature type="transmembrane region" description="Helical" evidence="13">
    <location>
        <begin position="216"/>
        <end position="237"/>
    </location>
</feature>
<evidence type="ECO:0000313" key="17">
    <source>
        <dbReference type="EMBL" id="KAF2721341.1"/>
    </source>
</evidence>
<feature type="transmembrane region" description="Helical" evidence="13">
    <location>
        <begin position="1267"/>
        <end position="1285"/>
    </location>
</feature>
<comment type="subcellular location">
    <subcellularLocation>
        <location evidence="1 13">Membrane</location>
        <topology evidence="1 13">Multi-pass membrane protein</topology>
    </subcellularLocation>
</comment>
<dbReference type="GO" id="GO:0016020">
    <property type="term" value="C:membrane"/>
    <property type="evidence" value="ECO:0007669"/>
    <property type="project" value="UniProtKB-SubCell"/>
</dbReference>
<keyword evidence="5 13" id="KW-0479">Metal-binding</keyword>
<dbReference type="GO" id="GO:0005524">
    <property type="term" value="F:ATP binding"/>
    <property type="evidence" value="ECO:0007669"/>
    <property type="project" value="UniProtKB-UniRule"/>
</dbReference>
<evidence type="ECO:0000256" key="14">
    <source>
        <dbReference type="SAM" id="MobiDB-lite"/>
    </source>
</evidence>
<feature type="transmembrane region" description="Helical" evidence="13">
    <location>
        <begin position="1126"/>
        <end position="1144"/>
    </location>
</feature>
<dbReference type="PROSITE" id="PS00154">
    <property type="entry name" value="ATPASE_E1_E2"/>
    <property type="match status" value="1"/>
</dbReference>
<comment type="catalytic activity">
    <reaction evidence="12 13">
        <text>ATP + H2O = ADP + phosphate + H(+)</text>
        <dbReference type="Rhea" id="RHEA:13065"/>
        <dbReference type="ChEBI" id="CHEBI:15377"/>
        <dbReference type="ChEBI" id="CHEBI:15378"/>
        <dbReference type="ChEBI" id="CHEBI:30616"/>
        <dbReference type="ChEBI" id="CHEBI:43474"/>
        <dbReference type="ChEBI" id="CHEBI:456216"/>
    </reaction>
</comment>
<feature type="transmembrane region" description="Helical" evidence="13">
    <location>
        <begin position="398"/>
        <end position="418"/>
    </location>
</feature>
<dbReference type="PANTHER" id="PTHR45630:SF8">
    <property type="entry name" value="CATION-TRANSPORTING ATPASE"/>
    <property type="match status" value="1"/>
</dbReference>
<evidence type="ECO:0000259" key="16">
    <source>
        <dbReference type="Pfam" id="PF12409"/>
    </source>
</evidence>
<dbReference type="NCBIfam" id="TIGR01657">
    <property type="entry name" value="P-ATPase-V"/>
    <property type="match status" value="1"/>
</dbReference>
<feature type="region of interest" description="Disordered" evidence="14">
    <location>
        <begin position="48"/>
        <end position="104"/>
    </location>
</feature>
<dbReference type="Proteomes" id="UP000799441">
    <property type="component" value="Unassembled WGS sequence"/>
</dbReference>
<dbReference type="Gene3D" id="3.40.1110.10">
    <property type="entry name" value="Calcium-transporting ATPase, cytoplasmic domain N"/>
    <property type="match status" value="1"/>
</dbReference>
<feature type="transmembrane region" description="Helical" evidence="13">
    <location>
        <begin position="1237"/>
        <end position="1255"/>
    </location>
</feature>
<dbReference type="FunFam" id="3.40.50.1000:FF:000068">
    <property type="entry name" value="Cation-transporting ATPase"/>
    <property type="match status" value="1"/>
</dbReference>
<dbReference type="InterPro" id="IPR001757">
    <property type="entry name" value="P_typ_ATPase"/>
</dbReference>
<dbReference type="InterPro" id="IPR008250">
    <property type="entry name" value="ATPase_P-typ_transduc_dom_A_sf"/>
</dbReference>
<evidence type="ECO:0000313" key="18">
    <source>
        <dbReference type="Proteomes" id="UP000799441"/>
    </source>
</evidence>
<feature type="compositionally biased region" description="Acidic residues" evidence="14">
    <location>
        <begin position="82"/>
        <end position="104"/>
    </location>
</feature>
<dbReference type="FunFam" id="1.20.1110.10:FF:000032">
    <property type="entry name" value="Cation-transporting ATPase"/>
    <property type="match status" value="1"/>
</dbReference>
<dbReference type="InterPro" id="IPR047821">
    <property type="entry name" value="P5B-type_ATPase"/>
</dbReference>
<protein>
    <recommendedName>
        <fullName evidence="13">Cation-transporting ATPase</fullName>
        <ecNumber evidence="13">7.2.2.-</ecNumber>
    </recommendedName>
</protein>
<keyword evidence="9 13" id="KW-1278">Translocase</keyword>
<feature type="transmembrane region" description="Helical" evidence="13">
    <location>
        <begin position="582"/>
        <end position="606"/>
    </location>
</feature>
<dbReference type="SFLD" id="SFLDG00002">
    <property type="entry name" value="C1.7:_P-type_atpase_like"/>
    <property type="match status" value="1"/>
</dbReference>
<evidence type="ECO:0000256" key="10">
    <source>
        <dbReference type="ARBA" id="ARBA00022989"/>
    </source>
</evidence>
<name>A0A9P4QAD9_9PEZI</name>
<evidence type="ECO:0000256" key="4">
    <source>
        <dbReference type="ARBA" id="ARBA00022692"/>
    </source>
</evidence>
<dbReference type="InterPro" id="IPR023298">
    <property type="entry name" value="ATPase_P-typ_TM_dom_sf"/>
</dbReference>
<evidence type="ECO:0000256" key="9">
    <source>
        <dbReference type="ARBA" id="ARBA00022967"/>
    </source>
</evidence>
<dbReference type="InterPro" id="IPR047819">
    <property type="entry name" value="P5A-ATPase_N"/>
</dbReference>
<dbReference type="InterPro" id="IPR006544">
    <property type="entry name" value="P-type_TPase_V"/>
</dbReference>
<accession>A0A9P4QAD9</accession>
<dbReference type="SUPFAM" id="SSF81653">
    <property type="entry name" value="Calcium ATPase, transduction domain A"/>
    <property type="match status" value="1"/>
</dbReference>
<dbReference type="InterPro" id="IPR023214">
    <property type="entry name" value="HAD_sf"/>
</dbReference>
<keyword evidence="10 13" id="KW-1133">Transmembrane helix</keyword>
<dbReference type="SFLD" id="SFLDF00027">
    <property type="entry name" value="p-type_atpase"/>
    <property type="match status" value="1"/>
</dbReference>
<keyword evidence="4 13" id="KW-0812">Transmembrane</keyword>
<evidence type="ECO:0000256" key="5">
    <source>
        <dbReference type="ARBA" id="ARBA00022723"/>
    </source>
</evidence>
<dbReference type="Gene3D" id="3.40.50.1000">
    <property type="entry name" value="HAD superfamily/HAD-like"/>
    <property type="match status" value="1"/>
</dbReference>
<feature type="transmembrane region" description="Helical" evidence="13">
    <location>
        <begin position="1297"/>
        <end position="1322"/>
    </location>
</feature>
<dbReference type="InterPro" id="IPR036412">
    <property type="entry name" value="HAD-like_sf"/>
</dbReference>
<dbReference type="SFLD" id="SFLDS00003">
    <property type="entry name" value="Haloacid_Dehalogenase"/>
    <property type="match status" value="1"/>
</dbReference>
<evidence type="ECO:0000259" key="15">
    <source>
        <dbReference type="Pfam" id="PF00122"/>
    </source>
</evidence>
<dbReference type="GO" id="GO:0016887">
    <property type="term" value="F:ATP hydrolysis activity"/>
    <property type="evidence" value="ECO:0007669"/>
    <property type="project" value="InterPro"/>
</dbReference>
<dbReference type="EMBL" id="MU003791">
    <property type="protein sequence ID" value="KAF2721341.1"/>
    <property type="molecule type" value="Genomic_DNA"/>
</dbReference>
<dbReference type="InterPro" id="IPR023299">
    <property type="entry name" value="ATPase_P-typ_cyto_dom_N"/>
</dbReference>
<organism evidence="17 18">
    <name type="scientific">Polychaeton citri CBS 116435</name>
    <dbReference type="NCBI Taxonomy" id="1314669"/>
    <lineage>
        <taxon>Eukaryota</taxon>
        <taxon>Fungi</taxon>
        <taxon>Dikarya</taxon>
        <taxon>Ascomycota</taxon>
        <taxon>Pezizomycotina</taxon>
        <taxon>Dothideomycetes</taxon>
        <taxon>Dothideomycetidae</taxon>
        <taxon>Capnodiales</taxon>
        <taxon>Capnodiaceae</taxon>
        <taxon>Polychaeton</taxon>
    </lineage>
</organism>
<dbReference type="SUPFAM" id="SSF81660">
    <property type="entry name" value="Metal cation-transporting ATPase, ATP-binding domain N"/>
    <property type="match status" value="1"/>
</dbReference>
<keyword evidence="18" id="KW-1185">Reference proteome</keyword>
<feature type="compositionally biased region" description="Polar residues" evidence="14">
    <location>
        <begin position="127"/>
        <end position="148"/>
    </location>
</feature>
<feature type="region of interest" description="Disordered" evidence="14">
    <location>
        <begin position="117"/>
        <end position="186"/>
    </location>
</feature>
<feature type="transmembrane region" description="Helical" evidence="13">
    <location>
        <begin position="618"/>
        <end position="639"/>
    </location>
</feature>
<comment type="similarity">
    <text evidence="2 13">Belongs to the cation transport ATPase (P-type) (TC 3.A.3) family. Type V subfamily.</text>
</comment>
<gene>
    <name evidence="17" type="ORF">K431DRAFT_303553</name>
</gene>
<feature type="transmembrane region" description="Helical" evidence="13">
    <location>
        <begin position="1150"/>
        <end position="1169"/>
    </location>
</feature>
<dbReference type="SUPFAM" id="SSF81665">
    <property type="entry name" value="Calcium ATPase, transmembrane domain M"/>
    <property type="match status" value="1"/>
</dbReference>
<dbReference type="PRINTS" id="PR00119">
    <property type="entry name" value="CATATPASE"/>
</dbReference>
<reference evidence="17" key="1">
    <citation type="journal article" date="2020" name="Stud. Mycol.">
        <title>101 Dothideomycetes genomes: a test case for predicting lifestyles and emergence of pathogens.</title>
        <authorList>
            <person name="Haridas S."/>
            <person name="Albert R."/>
            <person name="Binder M."/>
            <person name="Bloem J."/>
            <person name="Labutti K."/>
            <person name="Salamov A."/>
            <person name="Andreopoulos B."/>
            <person name="Baker S."/>
            <person name="Barry K."/>
            <person name="Bills G."/>
            <person name="Bluhm B."/>
            <person name="Cannon C."/>
            <person name="Castanera R."/>
            <person name="Culley D."/>
            <person name="Daum C."/>
            <person name="Ezra D."/>
            <person name="Gonzalez J."/>
            <person name="Henrissat B."/>
            <person name="Kuo A."/>
            <person name="Liang C."/>
            <person name="Lipzen A."/>
            <person name="Lutzoni F."/>
            <person name="Magnuson J."/>
            <person name="Mondo S."/>
            <person name="Nolan M."/>
            <person name="Ohm R."/>
            <person name="Pangilinan J."/>
            <person name="Park H.-J."/>
            <person name="Ramirez L."/>
            <person name="Alfaro M."/>
            <person name="Sun H."/>
            <person name="Tritt A."/>
            <person name="Yoshinaga Y."/>
            <person name="Zwiers L.-H."/>
            <person name="Turgeon B."/>
            <person name="Goodwin S."/>
            <person name="Spatafora J."/>
            <person name="Crous P."/>
            <person name="Grigoriev I."/>
        </authorList>
    </citation>
    <scope>NUCLEOTIDE SEQUENCE</scope>
    <source>
        <strain evidence="17">CBS 116435</strain>
    </source>
</reference>
<dbReference type="GO" id="GO:0046872">
    <property type="term" value="F:metal ion binding"/>
    <property type="evidence" value="ECO:0007669"/>
    <property type="project" value="UniProtKB-UniRule"/>
</dbReference>
<evidence type="ECO:0000256" key="13">
    <source>
        <dbReference type="RuleBase" id="RU362082"/>
    </source>
</evidence>
<dbReference type="InterPro" id="IPR018303">
    <property type="entry name" value="ATPase_P-typ_P_site"/>
</dbReference>
<dbReference type="GO" id="GO:0006874">
    <property type="term" value="P:intracellular calcium ion homeostasis"/>
    <property type="evidence" value="ECO:0007669"/>
    <property type="project" value="TreeGrafter"/>
</dbReference>
<keyword evidence="8 13" id="KW-0460">Magnesium</keyword>
<dbReference type="OrthoDB" id="48943at2759"/>
<dbReference type="NCBIfam" id="TIGR01494">
    <property type="entry name" value="ATPase_P-type"/>
    <property type="match status" value="2"/>
</dbReference>
<keyword evidence="7 13" id="KW-0067">ATP-binding</keyword>
<feature type="region of interest" description="Disordered" evidence="14">
    <location>
        <begin position="1"/>
        <end position="22"/>
    </location>
</feature>
<dbReference type="Pfam" id="PF00122">
    <property type="entry name" value="E1-E2_ATPase"/>
    <property type="match status" value="1"/>
</dbReference>
<dbReference type="FunFam" id="3.40.1110.10:FF:000057">
    <property type="entry name" value="Cation-transporting ATPase"/>
    <property type="match status" value="1"/>
</dbReference>
<feature type="domain" description="P-type ATPase A" evidence="15">
    <location>
        <begin position="438"/>
        <end position="565"/>
    </location>
</feature>
<sequence length="1360" mass="152667">MYQGNSARNSRQSLSANDEDEFRQVYRRRRSSNFSQASFMEDVEMADDQIFSGPMSESVPTASSSFAHRRSRADSSASFAFYEEDRDADSEEWGDEEAVDDEQDRLERQSLDAADTFMEPEPDQDSFQESLDSSDRPTASRKSSGLSKTSGRPRRSTSVSRGSRTSAESPLLRRHRSADSDTSGWRTGGRLSQKIYILTEDMTIVVAGFKTSTFGFALYLCICLLTGGLGYLVLRWLPKWHVKIIGKATPLGDCDWVVIENQWGEMAVQNLHREPFGNSLSSVFGSSEKGKLSDYDEYDDPIMDELRILDYRYIRFCYHPLKDRLVLGNTWKDPTWTDISAVREGIDSEEQEVRVRIFGRNVLDIEQKTTGQLLLDEAFHPFYVFQIASLILWSLDQYFYYAACIFIISVVSITTTLIETRATMKRLREISRFECDIRVLRGGFWRYVDSSELVPGDVYEVTDPNLGQFPCDSILLSGDCIVNESMLTGESVPVSKIPANDDTLDLLNLSASAIHADVAKHMLFNGTKIIRARRPQDDKSDEAAAIALVVRTGFNTTKGALVRSMLFPKPSGFKFYRDSFRYISVMACIAAVGFIASFFNFIRLGLEWHLIVVRALDLITIVVPPALPATLTIGTNFALSRLKGKSIFCISPQRVNVGGKIDVMCFDKTGTLTEDGLDVLGVRVVSRPNNRFTDILTDASALLPGATYERDPTLDYNANKAILYAMATCHSLRIVDGEFIGDPLDLKMFEFTNWQYEEGTERPMGGEEDDDNSLSPSVARPPPGLEYDLDEEGPNSRRAIELGVLKSFEFVSQLRRASVVVRQFGDKSGDVFVKGAPEAMKGICKPESFPPEYDELLAYYTHRGFRVIACATKHIFKLNWLKVQKMKRDEAESNLDFVGFIVFENKLKDTTTEVIEELNEANIRTVMCTGDNILTAISVARECSLIDRTAHCFVPHFVDGDAHTPLSKLKWESVDNPVYQLDENTLKPLPPPADHDSSLPYDLSNLRNYSVAVSGDVFRWMVDFASPKVLREMLVCGQVYARMSPDEKHELIEKLQSIDYTAGFCGDGANDCGALKAADVGISLSEAEASVAAPFTSRVFDISCVPEVIREGRAALVTSFSCFKYMSLYSAIQFTSVSFLYASASNLGDFQFLYIDLLLILPIAIFMGWTGPYATLSPKRPTASLVSRKVLTPLLGQIVIQVLTQLTAWEVVRQQPWYQPPVLDTNHSNSLNSENTALFLTSCYLYILAAVVLSVGPPFRQSMQNNLPFVITMGVTIGISSYMLFDPAEGIMSFMELTWMSVSFKVFILVLAIGSFAISYLCERLVFQRLARAIAYVNRNWRGKQKKRKEYKLIMEDMRI</sequence>
<keyword evidence="6 13" id="KW-0547">Nucleotide-binding</keyword>
<evidence type="ECO:0000256" key="6">
    <source>
        <dbReference type="ARBA" id="ARBA00022741"/>
    </source>
</evidence>
<dbReference type="PANTHER" id="PTHR45630">
    <property type="entry name" value="CATION-TRANSPORTING ATPASE-RELATED"/>
    <property type="match status" value="1"/>
</dbReference>
<comment type="caution">
    <text evidence="17">The sequence shown here is derived from an EMBL/GenBank/DDBJ whole genome shotgun (WGS) entry which is preliminary data.</text>
</comment>
<dbReference type="Pfam" id="PF12409">
    <property type="entry name" value="P5-ATPase"/>
    <property type="match status" value="1"/>
</dbReference>
<proteinExistence type="inferred from homology"/>
<feature type="region of interest" description="Disordered" evidence="14">
    <location>
        <begin position="760"/>
        <end position="792"/>
    </location>
</feature>
<dbReference type="GO" id="GO:0019829">
    <property type="term" value="F:ATPase-coupled monoatomic cation transmembrane transporter activity"/>
    <property type="evidence" value="ECO:0007669"/>
    <property type="project" value="UniProtKB-UniRule"/>
</dbReference>
<dbReference type="SUPFAM" id="SSF56784">
    <property type="entry name" value="HAD-like"/>
    <property type="match status" value="1"/>
</dbReference>
<evidence type="ECO:0000256" key="1">
    <source>
        <dbReference type="ARBA" id="ARBA00004141"/>
    </source>
</evidence>
<feature type="domain" description="P5B-type ATPase N-terminal" evidence="16">
    <location>
        <begin position="200"/>
        <end position="319"/>
    </location>
</feature>
<keyword evidence="3" id="KW-0597">Phosphoprotein</keyword>
<evidence type="ECO:0000256" key="11">
    <source>
        <dbReference type="ARBA" id="ARBA00023136"/>
    </source>
</evidence>
<dbReference type="InterPro" id="IPR044492">
    <property type="entry name" value="P_typ_ATPase_HD_dom"/>
</dbReference>
<dbReference type="GO" id="GO:0015662">
    <property type="term" value="F:P-type ion transporter activity"/>
    <property type="evidence" value="ECO:0007669"/>
    <property type="project" value="InterPro"/>
</dbReference>
<evidence type="ECO:0000256" key="2">
    <source>
        <dbReference type="ARBA" id="ARBA00006000"/>
    </source>
</evidence>
<feature type="compositionally biased region" description="Polar residues" evidence="14">
    <location>
        <begin position="1"/>
        <end position="16"/>
    </location>
</feature>